<evidence type="ECO:0000313" key="2">
    <source>
        <dbReference type="Proteomes" id="UP000008881"/>
    </source>
</evidence>
<dbReference type="EMBL" id="CP002824">
    <property type="protein sequence ID" value="AEG99585.1"/>
    <property type="molecule type" value="Genomic_DNA"/>
</dbReference>
<dbReference type="Proteomes" id="UP000008881">
    <property type="component" value="Chromosome"/>
</dbReference>
<sequence length="35" mass="4128">MFPAPFTKAKRMIQIASQCKIDIYVKRGTQSRRKE</sequence>
<proteinExistence type="predicted"/>
<evidence type="ECO:0000313" key="1">
    <source>
        <dbReference type="EMBL" id="AEG99585.1"/>
    </source>
</evidence>
<reference evidence="1 2" key="1">
    <citation type="journal article" date="2012" name="J. Bacteriol.">
        <title>Complete genome sequence of Enterobacter aerogenes KCTC 2190.</title>
        <authorList>
            <person name="Shin S.H."/>
            <person name="Kim S."/>
            <person name="Kim J.Y."/>
            <person name="Lee S."/>
            <person name="Um Y."/>
            <person name="Oh M.K."/>
            <person name="Kim Y.R."/>
            <person name="Lee J."/>
            <person name="Yang K.S."/>
        </authorList>
    </citation>
    <scope>NUCLEOTIDE SEQUENCE [LARGE SCALE GENOMIC DNA]</scope>
    <source>
        <strain evidence="1 2">KCTC 2190</strain>
    </source>
</reference>
<accession>A0A0H3FUV1</accession>
<protein>
    <submittedName>
        <fullName evidence="1">Uncharacterized protein</fullName>
    </submittedName>
</protein>
<organism evidence="1 2">
    <name type="scientific">Klebsiella aerogenes (strain ATCC 13048 / DSM 30053 / CCUG 1429 / JCM 1235 / KCTC 2190 / NBRC 13534 / NCIMB 10102 / NCTC 10006 / CDC 819-56)</name>
    <name type="common">Enterobacter aerogenes</name>
    <dbReference type="NCBI Taxonomy" id="1028307"/>
    <lineage>
        <taxon>Bacteria</taxon>
        <taxon>Pseudomonadati</taxon>
        <taxon>Pseudomonadota</taxon>
        <taxon>Gammaproteobacteria</taxon>
        <taxon>Enterobacterales</taxon>
        <taxon>Enterobacteriaceae</taxon>
        <taxon>Klebsiella/Raoultella group</taxon>
        <taxon>Klebsiella</taxon>
    </lineage>
</organism>
<keyword evidence="2" id="KW-1185">Reference proteome</keyword>
<dbReference type="HOGENOM" id="CLU_3364723_0_0_6"/>
<dbReference type="KEGG" id="eae:EAE_23430"/>
<gene>
    <name evidence="1" type="ordered locus">EAE_23430</name>
</gene>
<name>A0A0H3FUV1_KLEAK</name>
<dbReference type="AlphaFoldDB" id="A0A0H3FUV1"/>